<name>A0A7X5U1T6_9MYCO</name>
<keyword evidence="2" id="KW-1185">Reference proteome</keyword>
<sequence>MLDSVIASVIRARQIAEVIVCEPFLLPGGGIGSAPALEVAP</sequence>
<dbReference type="Proteomes" id="UP000547444">
    <property type="component" value="Unassembled WGS sequence"/>
</dbReference>
<dbReference type="AlphaFoldDB" id="A0A7X5U1T6"/>
<gene>
    <name evidence="1" type="ORF">FHU31_003772</name>
</gene>
<reference evidence="1 2" key="1">
    <citation type="submission" date="2020-03" db="EMBL/GenBank/DDBJ databases">
        <title>Sequencing the genomes of 1000 actinobacteria strains.</title>
        <authorList>
            <person name="Klenk H.-P."/>
        </authorList>
    </citation>
    <scope>NUCLEOTIDE SEQUENCE [LARGE SCALE GENOMIC DNA]</scope>
    <source>
        <strain evidence="1 2">DSM 44556</strain>
    </source>
</reference>
<protein>
    <submittedName>
        <fullName evidence="1">Uncharacterized protein</fullName>
    </submittedName>
</protein>
<dbReference type="EMBL" id="JAANOW010000002">
    <property type="protein sequence ID" value="NIH96782.1"/>
    <property type="molecule type" value="Genomic_DNA"/>
</dbReference>
<accession>A0A7X5U1T6</accession>
<comment type="caution">
    <text evidence="1">The sequence shown here is derived from an EMBL/GenBank/DDBJ whole genome shotgun (WGS) entry which is preliminary data.</text>
</comment>
<proteinExistence type="predicted"/>
<organism evidence="1 2">
    <name type="scientific">Mycolicibacterium fluoranthenivorans</name>
    <dbReference type="NCBI Taxonomy" id="258505"/>
    <lineage>
        <taxon>Bacteria</taxon>
        <taxon>Bacillati</taxon>
        <taxon>Actinomycetota</taxon>
        <taxon>Actinomycetes</taxon>
        <taxon>Mycobacteriales</taxon>
        <taxon>Mycobacteriaceae</taxon>
        <taxon>Mycolicibacterium</taxon>
    </lineage>
</organism>
<evidence type="ECO:0000313" key="2">
    <source>
        <dbReference type="Proteomes" id="UP000547444"/>
    </source>
</evidence>
<evidence type="ECO:0000313" key="1">
    <source>
        <dbReference type="EMBL" id="NIH96782.1"/>
    </source>
</evidence>
<dbReference type="RefSeq" id="WP_263988215.1">
    <property type="nucleotide sequence ID" value="NZ_JAANOW010000002.1"/>
</dbReference>